<dbReference type="GO" id="GO:0015225">
    <property type="term" value="F:biotin transmembrane transporter activity"/>
    <property type="evidence" value="ECO:0007669"/>
    <property type="project" value="UniProtKB-UniRule"/>
</dbReference>
<dbReference type="InterPro" id="IPR003784">
    <property type="entry name" value="BioY"/>
</dbReference>
<evidence type="ECO:0000256" key="7">
    <source>
        <dbReference type="ARBA" id="ARBA00023136"/>
    </source>
</evidence>
<keyword evidence="4 8" id="KW-1003">Cell membrane</keyword>
<reference evidence="10 12" key="1">
    <citation type="journal article" date="2015" name="Int. J. Syst. Evol. Microbiol.">
        <title>Exiguobacterium enclense sp. nov., isolated from sediment.</title>
        <authorList>
            <person name="Dastager S.G."/>
            <person name="Mawlankar R."/>
            <person name="Sonalkar V.V."/>
            <person name="Thorat M.N."/>
            <person name="Mual P."/>
            <person name="Verma A."/>
            <person name="Krishnamurthi S."/>
            <person name="Tang S.K."/>
            <person name="Li W.J."/>
        </authorList>
    </citation>
    <scope>NUCLEOTIDE SEQUENCE [LARGE SCALE GENOMIC DNA]</scope>
    <source>
        <strain evidence="10 12">NIO-1109</strain>
    </source>
</reference>
<dbReference type="AlphaFoldDB" id="A0A0V8GJ57"/>
<dbReference type="RefSeq" id="WP_023469060.1">
    <property type="nucleotide sequence ID" value="NZ_FMYN01000001.1"/>
</dbReference>
<dbReference type="Gene3D" id="1.10.1760.20">
    <property type="match status" value="1"/>
</dbReference>
<evidence type="ECO:0000256" key="4">
    <source>
        <dbReference type="ARBA" id="ARBA00022475"/>
    </source>
</evidence>
<evidence type="ECO:0000256" key="2">
    <source>
        <dbReference type="ARBA" id="ARBA00010692"/>
    </source>
</evidence>
<protein>
    <recommendedName>
        <fullName evidence="8">Biotin transporter</fullName>
    </recommendedName>
</protein>
<evidence type="ECO:0000313" key="12">
    <source>
        <dbReference type="Proteomes" id="UP000053797"/>
    </source>
</evidence>
<feature type="transmembrane region" description="Helical" evidence="9">
    <location>
        <begin position="54"/>
        <end position="71"/>
    </location>
</feature>
<evidence type="ECO:0000256" key="3">
    <source>
        <dbReference type="ARBA" id="ARBA00022448"/>
    </source>
</evidence>
<accession>A0A0V8GJ57</accession>
<feature type="transmembrane region" description="Helical" evidence="9">
    <location>
        <begin position="31"/>
        <end position="47"/>
    </location>
</feature>
<comment type="subcellular location">
    <subcellularLocation>
        <location evidence="1 8">Cell membrane</location>
        <topology evidence="1 8">Multi-pass membrane protein</topology>
    </subcellularLocation>
</comment>
<keyword evidence="7 8" id="KW-0472">Membrane</keyword>
<sequence>MKTRDLTFIALGAAIIAAVSSLPQIQLVGAVPITLQMLAIMTVSAILGGKRGGLAVLIFLLLAAAGLPVLGGKGGLAPFVGPTVGYLIAFPIAGFFIGLVAEKTRRFVPLFIGMIVFGLGLVYLLGTFGLMAVLDLSFKDAFAINYPFVLWDTIKAVIATTIAVRLLPLRLFRTA</sequence>
<keyword evidence="3 8" id="KW-0813">Transport</keyword>
<feature type="transmembrane region" description="Helical" evidence="9">
    <location>
        <begin position="146"/>
        <end position="167"/>
    </location>
</feature>
<comment type="similarity">
    <text evidence="2 8">Belongs to the BioY family.</text>
</comment>
<evidence type="ECO:0000256" key="1">
    <source>
        <dbReference type="ARBA" id="ARBA00004651"/>
    </source>
</evidence>
<dbReference type="GO" id="GO:0005886">
    <property type="term" value="C:plasma membrane"/>
    <property type="evidence" value="ECO:0007669"/>
    <property type="project" value="UniProtKB-SubCell"/>
</dbReference>
<name>A0A0V8GJ57_9BACL</name>
<dbReference type="PANTHER" id="PTHR34295:SF4">
    <property type="entry name" value="BIOTIN TRANSPORTER BIOY-RELATED"/>
    <property type="match status" value="1"/>
</dbReference>
<keyword evidence="6 9" id="KW-1133">Transmembrane helix</keyword>
<dbReference type="Proteomes" id="UP000053797">
    <property type="component" value="Unassembled WGS sequence"/>
</dbReference>
<dbReference type="GeneID" id="90838766"/>
<organism evidence="10 12">
    <name type="scientific">Exiguobacterium indicum</name>
    <dbReference type="NCBI Taxonomy" id="296995"/>
    <lineage>
        <taxon>Bacteria</taxon>
        <taxon>Bacillati</taxon>
        <taxon>Bacillota</taxon>
        <taxon>Bacilli</taxon>
        <taxon>Bacillales</taxon>
        <taxon>Bacillales Family XII. Incertae Sedis</taxon>
        <taxon>Exiguobacterium</taxon>
    </lineage>
</organism>
<dbReference type="EMBL" id="LNQL01000001">
    <property type="protein sequence ID" value="KSU50311.1"/>
    <property type="molecule type" value="Genomic_DNA"/>
</dbReference>
<dbReference type="PANTHER" id="PTHR34295">
    <property type="entry name" value="BIOTIN TRANSPORTER BIOY"/>
    <property type="match status" value="1"/>
</dbReference>
<evidence type="ECO:0000313" key="13">
    <source>
        <dbReference type="Proteomes" id="UP001387110"/>
    </source>
</evidence>
<evidence type="ECO:0000256" key="8">
    <source>
        <dbReference type="PIRNR" id="PIRNR016661"/>
    </source>
</evidence>
<comment type="caution">
    <text evidence="10">The sequence shown here is derived from an EMBL/GenBank/DDBJ whole genome shotgun (WGS) entry which is preliminary data.</text>
</comment>
<evidence type="ECO:0000256" key="9">
    <source>
        <dbReference type="SAM" id="Phobius"/>
    </source>
</evidence>
<keyword evidence="5 9" id="KW-0812">Transmembrane</keyword>
<reference evidence="11 13" key="2">
    <citation type="submission" date="2023-12" db="EMBL/GenBank/DDBJ databases">
        <authorList>
            <person name="Easwaran N."/>
            <person name="Lazarus H.P.S."/>
        </authorList>
    </citation>
    <scope>NUCLEOTIDE SEQUENCE [LARGE SCALE GENOMIC DNA]</scope>
    <source>
        <strain evidence="11 13">VIT-2023</strain>
    </source>
</reference>
<evidence type="ECO:0000313" key="11">
    <source>
        <dbReference type="EMBL" id="MEI4461694.1"/>
    </source>
</evidence>
<evidence type="ECO:0000313" key="10">
    <source>
        <dbReference type="EMBL" id="KSU50311.1"/>
    </source>
</evidence>
<dbReference type="EMBL" id="JBAWKY010000001">
    <property type="protein sequence ID" value="MEI4461694.1"/>
    <property type="molecule type" value="Genomic_DNA"/>
</dbReference>
<dbReference type="OrthoDB" id="9803495at2"/>
<dbReference type="PIRSF" id="PIRSF016661">
    <property type="entry name" value="BioY"/>
    <property type="match status" value="1"/>
</dbReference>
<dbReference type="Proteomes" id="UP001387110">
    <property type="component" value="Unassembled WGS sequence"/>
</dbReference>
<keyword evidence="13" id="KW-1185">Reference proteome</keyword>
<proteinExistence type="inferred from homology"/>
<evidence type="ECO:0000256" key="5">
    <source>
        <dbReference type="ARBA" id="ARBA00022692"/>
    </source>
</evidence>
<gene>
    <name evidence="10" type="ORF">AS033_02730</name>
    <name evidence="11" type="ORF">SZL87_04535</name>
</gene>
<dbReference type="Pfam" id="PF02632">
    <property type="entry name" value="BioY"/>
    <property type="match status" value="1"/>
</dbReference>
<feature type="transmembrane region" description="Helical" evidence="9">
    <location>
        <begin position="108"/>
        <end position="134"/>
    </location>
</feature>
<evidence type="ECO:0000256" key="6">
    <source>
        <dbReference type="ARBA" id="ARBA00022989"/>
    </source>
</evidence>
<feature type="transmembrane region" description="Helical" evidence="9">
    <location>
        <begin position="83"/>
        <end position="101"/>
    </location>
</feature>